<feature type="signal peptide" evidence="2">
    <location>
        <begin position="1"/>
        <end position="20"/>
    </location>
</feature>
<gene>
    <name evidence="3" type="ORF">A4X09_0g7358</name>
</gene>
<proteinExistence type="predicted"/>
<feature type="chain" id="PRO_5036495279" evidence="2">
    <location>
        <begin position="21"/>
        <end position="163"/>
    </location>
</feature>
<comment type="caution">
    <text evidence="3">The sequence shown here is derived from an EMBL/GenBank/DDBJ whole genome shotgun (WGS) entry which is preliminary data.</text>
</comment>
<evidence type="ECO:0000256" key="1">
    <source>
        <dbReference type="SAM" id="MobiDB-lite"/>
    </source>
</evidence>
<name>A0A8X7N3D8_9BASI</name>
<feature type="compositionally biased region" description="Low complexity" evidence="1">
    <location>
        <begin position="126"/>
        <end position="135"/>
    </location>
</feature>
<dbReference type="Proteomes" id="UP000078113">
    <property type="component" value="Unassembled WGS sequence"/>
</dbReference>
<organism evidence="3 4">
    <name type="scientific">Tilletia walkeri</name>
    <dbReference type="NCBI Taxonomy" id="117179"/>
    <lineage>
        <taxon>Eukaryota</taxon>
        <taxon>Fungi</taxon>
        <taxon>Dikarya</taxon>
        <taxon>Basidiomycota</taxon>
        <taxon>Ustilaginomycotina</taxon>
        <taxon>Exobasidiomycetes</taxon>
        <taxon>Tilletiales</taxon>
        <taxon>Tilletiaceae</taxon>
        <taxon>Tilletia</taxon>
    </lineage>
</organism>
<evidence type="ECO:0000313" key="3">
    <source>
        <dbReference type="EMBL" id="KAE8262914.1"/>
    </source>
</evidence>
<evidence type="ECO:0000256" key="2">
    <source>
        <dbReference type="SAM" id="SignalP"/>
    </source>
</evidence>
<sequence length="163" mass="17885">MVHFCKLVALLSFLLSTTVALPLDGTPPARSSTALHPDGAFPQWTGGIVHFPPPGRLSIQREDSSDWELPPYPSAEAEKARFLTRGDPPIKGFKAFDESETDKIMEAMRKGEQFFVKVTRPVAKDAQAAQSSAPPSRIPWPEHRLNTKPSDPNVDKPSTSGRP</sequence>
<keyword evidence="4" id="KW-1185">Reference proteome</keyword>
<reference evidence="3" key="1">
    <citation type="submission" date="2016-04" db="EMBL/GenBank/DDBJ databases">
        <authorList>
            <person name="Nguyen H.D."/>
            <person name="Samba Siva P."/>
            <person name="Cullis J."/>
            <person name="Levesque C.A."/>
            <person name="Hambleton S."/>
        </authorList>
    </citation>
    <scope>NUCLEOTIDE SEQUENCE</scope>
    <source>
        <strain evidence="3">DAOMC 236422</strain>
    </source>
</reference>
<reference evidence="3" key="2">
    <citation type="journal article" date="2019" name="IMA Fungus">
        <title>Genome sequencing and comparison of five Tilletia species to identify candidate genes for the detection of regulated species infecting wheat.</title>
        <authorList>
            <person name="Nguyen H.D.T."/>
            <person name="Sultana T."/>
            <person name="Kesanakurti P."/>
            <person name="Hambleton S."/>
        </authorList>
    </citation>
    <scope>NUCLEOTIDE SEQUENCE</scope>
    <source>
        <strain evidence="3">DAOMC 236422</strain>
    </source>
</reference>
<dbReference type="AlphaFoldDB" id="A0A8X7N3D8"/>
<dbReference type="EMBL" id="LWDG02000725">
    <property type="protein sequence ID" value="KAE8262914.1"/>
    <property type="molecule type" value="Genomic_DNA"/>
</dbReference>
<protein>
    <submittedName>
        <fullName evidence="3">Uncharacterized protein</fullName>
    </submittedName>
</protein>
<accession>A0A8X7N3D8</accession>
<keyword evidence="2" id="KW-0732">Signal</keyword>
<evidence type="ECO:0000313" key="4">
    <source>
        <dbReference type="Proteomes" id="UP000078113"/>
    </source>
</evidence>
<feature type="region of interest" description="Disordered" evidence="1">
    <location>
        <begin position="123"/>
        <end position="163"/>
    </location>
</feature>